<evidence type="ECO:0000259" key="8">
    <source>
        <dbReference type="PROSITE" id="PS50893"/>
    </source>
</evidence>
<feature type="transmembrane region" description="Helical" evidence="7">
    <location>
        <begin position="158"/>
        <end position="175"/>
    </location>
</feature>
<dbReference type="RefSeq" id="WP_330958065.1">
    <property type="nucleotide sequence ID" value="NZ_JAZGJQ010000003.1"/>
</dbReference>
<keyword evidence="6 7" id="KW-0472">Membrane</keyword>
<keyword evidence="11" id="KW-1185">Reference proteome</keyword>
<dbReference type="PANTHER" id="PTHR43394:SF1">
    <property type="entry name" value="ATP-BINDING CASSETTE SUB-FAMILY B MEMBER 10, MITOCHONDRIAL"/>
    <property type="match status" value="1"/>
</dbReference>
<name>A0ABU7R9M0_9ACTN</name>
<proteinExistence type="predicted"/>
<feature type="transmembrane region" description="Helical" evidence="7">
    <location>
        <begin position="279"/>
        <end position="298"/>
    </location>
</feature>
<keyword evidence="3" id="KW-0547">Nucleotide-binding</keyword>
<evidence type="ECO:0000256" key="6">
    <source>
        <dbReference type="ARBA" id="ARBA00023136"/>
    </source>
</evidence>
<dbReference type="InterPro" id="IPR036640">
    <property type="entry name" value="ABC1_TM_sf"/>
</dbReference>
<feature type="transmembrane region" description="Helical" evidence="7">
    <location>
        <begin position="52"/>
        <end position="73"/>
    </location>
</feature>
<dbReference type="Gene3D" id="3.40.50.300">
    <property type="entry name" value="P-loop containing nucleotide triphosphate hydrolases"/>
    <property type="match status" value="1"/>
</dbReference>
<evidence type="ECO:0000256" key="2">
    <source>
        <dbReference type="ARBA" id="ARBA00022692"/>
    </source>
</evidence>
<dbReference type="InterPro" id="IPR017871">
    <property type="entry name" value="ABC_transporter-like_CS"/>
</dbReference>
<organism evidence="10 11">
    <name type="scientific">Olsenella absiana</name>
    <dbReference type="NCBI Taxonomy" id="3115222"/>
    <lineage>
        <taxon>Bacteria</taxon>
        <taxon>Bacillati</taxon>
        <taxon>Actinomycetota</taxon>
        <taxon>Coriobacteriia</taxon>
        <taxon>Coriobacteriales</taxon>
        <taxon>Atopobiaceae</taxon>
        <taxon>Olsenella</taxon>
    </lineage>
</organism>
<dbReference type="SMART" id="SM00382">
    <property type="entry name" value="AAA"/>
    <property type="match status" value="1"/>
</dbReference>
<evidence type="ECO:0000259" key="9">
    <source>
        <dbReference type="PROSITE" id="PS50929"/>
    </source>
</evidence>
<feature type="transmembrane region" description="Helical" evidence="7">
    <location>
        <begin position="135"/>
        <end position="152"/>
    </location>
</feature>
<feature type="domain" description="ABC transmembrane type-1" evidence="9">
    <location>
        <begin position="17"/>
        <end position="299"/>
    </location>
</feature>
<sequence>MKRLLKRFLPPYRGRIALGVCFKLVEVVFDILNPLVVAYMIDRGVGGRDAGLVLRCGLLLVLFAAVGWSFTMVCQRMAAVVSQATGTDLRRALFEKVNELSAEDVDRFGTPSLVTRVTNDVNQIQVAVALGIRQLVRFPLIAVGAMVSALLIDWHLGVIFLACTPAIGLVFYLVMSRSVPYFRVMQRKLDKVSLVTREALSGVRVIRAFGREQAEKDRFSEAASDQAQTAIDVGRLSSVLNPATFLVMNLGIVCILWAGGIRVDAGELTQGQVMAFVNYMMQTLTSVAYIANLVVIFTRATASGQRIMEVLDCVPKVTDEGNRRLALSGGAPAISLAGVGFSYEGAKVPALTGVTLELGRGQTLGVIGGTGSGKSTLARLIARLYDPTEGTVRILGHDVAAYPFDQLREVVSIVPQQASLVSGTIRSNLSWRDEGATDEELWDALEAAQAADFVRAKPAGLDEVVEAGGRNFSGGQRQRLTIARALVGSPRICILDDSASALDFKTDARLRHALRERAGAMTSVVISQRVSSVMHADLICVLDHGRMVGLGTHEELLDGCPLYREIAESQLGAKEVA</sequence>
<dbReference type="PANTHER" id="PTHR43394">
    <property type="entry name" value="ATP-DEPENDENT PERMEASE MDL1, MITOCHONDRIAL"/>
    <property type="match status" value="1"/>
</dbReference>
<evidence type="ECO:0000256" key="3">
    <source>
        <dbReference type="ARBA" id="ARBA00022741"/>
    </source>
</evidence>
<dbReference type="InterPro" id="IPR003439">
    <property type="entry name" value="ABC_transporter-like_ATP-bd"/>
</dbReference>
<dbReference type="CDD" id="cd18548">
    <property type="entry name" value="ABC_6TM_Tm287_like"/>
    <property type="match status" value="1"/>
</dbReference>
<dbReference type="InterPro" id="IPR039421">
    <property type="entry name" value="Type_1_exporter"/>
</dbReference>
<dbReference type="Gene3D" id="1.20.1560.10">
    <property type="entry name" value="ABC transporter type 1, transmembrane domain"/>
    <property type="match status" value="1"/>
</dbReference>
<dbReference type="GO" id="GO:0005524">
    <property type="term" value="F:ATP binding"/>
    <property type="evidence" value="ECO:0007669"/>
    <property type="project" value="UniProtKB-KW"/>
</dbReference>
<keyword evidence="2 7" id="KW-0812">Transmembrane</keyword>
<reference evidence="10 11" key="1">
    <citation type="submission" date="2024-01" db="EMBL/GenBank/DDBJ databases">
        <title>Description of Olsenella sp. nov., isolated from pig feces.</title>
        <authorList>
            <person name="Chang Y.-H."/>
        </authorList>
    </citation>
    <scope>NUCLEOTIDE SEQUENCE [LARGE SCALE GENOMIC DNA]</scope>
    <source>
        <strain evidence="10 11">YH-ols2223</strain>
    </source>
</reference>
<feature type="transmembrane region" description="Helical" evidence="7">
    <location>
        <begin position="239"/>
        <end position="259"/>
    </location>
</feature>
<comment type="caution">
    <text evidence="10">The sequence shown here is derived from an EMBL/GenBank/DDBJ whole genome shotgun (WGS) entry which is preliminary data.</text>
</comment>
<accession>A0ABU7R9M0</accession>
<dbReference type="EMBL" id="JAZGJQ010000003">
    <property type="protein sequence ID" value="MEE6147303.1"/>
    <property type="molecule type" value="Genomic_DNA"/>
</dbReference>
<comment type="subcellular location">
    <subcellularLocation>
        <location evidence="1">Cell membrane</location>
        <topology evidence="1">Multi-pass membrane protein</topology>
    </subcellularLocation>
</comment>
<keyword evidence="4 10" id="KW-0067">ATP-binding</keyword>
<evidence type="ECO:0000256" key="5">
    <source>
        <dbReference type="ARBA" id="ARBA00022989"/>
    </source>
</evidence>
<protein>
    <submittedName>
        <fullName evidence="10">ABC transporter ATP-binding protein</fullName>
    </submittedName>
</protein>
<dbReference type="Pfam" id="PF00005">
    <property type="entry name" value="ABC_tran"/>
    <property type="match status" value="1"/>
</dbReference>
<dbReference type="SUPFAM" id="SSF52540">
    <property type="entry name" value="P-loop containing nucleoside triphosphate hydrolases"/>
    <property type="match status" value="1"/>
</dbReference>
<dbReference type="PROSITE" id="PS50929">
    <property type="entry name" value="ABC_TM1F"/>
    <property type="match status" value="1"/>
</dbReference>
<dbReference type="PROSITE" id="PS00211">
    <property type="entry name" value="ABC_TRANSPORTER_1"/>
    <property type="match status" value="1"/>
</dbReference>
<feature type="transmembrane region" description="Helical" evidence="7">
    <location>
        <begin position="20"/>
        <end position="40"/>
    </location>
</feature>
<dbReference type="SUPFAM" id="SSF90123">
    <property type="entry name" value="ABC transporter transmembrane region"/>
    <property type="match status" value="1"/>
</dbReference>
<gene>
    <name evidence="10" type="ORF">VXJ25_04765</name>
</gene>
<evidence type="ECO:0000256" key="7">
    <source>
        <dbReference type="SAM" id="Phobius"/>
    </source>
</evidence>
<dbReference type="InterPro" id="IPR027417">
    <property type="entry name" value="P-loop_NTPase"/>
</dbReference>
<feature type="domain" description="ABC transporter" evidence="8">
    <location>
        <begin position="334"/>
        <end position="569"/>
    </location>
</feature>
<dbReference type="InterPro" id="IPR011527">
    <property type="entry name" value="ABC1_TM_dom"/>
</dbReference>
<evidence type="ECO:0000313" key="10">
    <source>
        <dbReference type="EMBL" id="MEE6147303.1"/>
    </source>
</evidence>
<dbReference type="InterPro" id="IPR003593">
    <property type="entry name" value="AAA+_ATPase"/>
</dbReference>
<dbReference type="Proteomes" id="UP001332931">
    <property type="component" value="Unassembled WGS sequence"/>
</dbReference>
<dbReference type="Pfam" id="PF00664">
    <property type="entry name" value="ABC_membrane"/>
    <property type="match status" value="1"/>
</dbReference>
<evidence type="ECO:0000256" key="4">
    <source>
        <dbReference type="ARBA" id="ARBA00022840"/>
    </source>
</evidence>
<keyword evidence="5 7" id="KW-1133">Transmembrane helix</keyword>
<evidence type="ECO:0000313" key="11">
    <source>
        <dbReference type="Proteomes" id="UP001332931"/>
    </source>
</evidence>
<dbReference type="PROSITE" id="PS50893">
    <property type="entry name" value="ABC_TRANSPORTER_2"/>
    <property type="match status" value="1"/>
</dbReference>
<evidence type="ECO:0000256" key="1">
    <source>
        <dbReference type="ARBA" id="ARBA00004651"/>
    </source>
</evidence>